<dbReference type="SMART" id="SM00710">
    <property type="entry name" value="PbH1"/>
    <property type="match status" value="9"/>
</dbReference>
<protein>
    <submittedName>
        <fullName evidence="3">Membrane protein</fullName>
    </submittedName>
</protein>
<dbReference type="Proteomes" id="UP000027473">
    <property type="component" value="Unassembled WGS sequence"/>
</dbReference>
<organism evidence="3 4">
    <name type="scientific">Fusobacterium necrophorum BL</name>
    <dbReference type="NCBI Taxonomy" id="1441732"/>
    <lineage>
        <taxon>Bacteria</taxon>
        <taxon>Fusobacteriati</taxon>
        <taxon>Fusobacteriota</taxon>
        <taxon>Fusobacteriia</taxon>
        <taxon>Fusobacteriales</taxon>
        <taxon>Fusobacteriaceae</taxon>
        <taxon>Fusobacterium</taxon>
    </lineage>
</organism>
<evidence type="ECO:0000256" key="2">
    <source>
        <dbReference type="SAM" id="Phobius"/>
    </source>
</evidence>
<feature type="compositionally biased region" description="Basic and acidic residues" evidence="1">
    <location>
        <begin position="364"/>
        <end position="377"/>
    </location>
</feature>
<evidence type="ECO:0000313" key="3">
    <source>
        <dbReference type="EMBL" id="KDE60776.1"/>
    </source>
</evidence>
<keyword evidence="2" id="KW-0812">Transmembrane</keyword>
<sequence length="3499" mass="369591">MVKNQLREVEKNLRWIAKRNKNISFSIGLVLLYVMLGMNAFTEEVNTIVATKQEIGLSTDRLSEMLRRIKEENSKKLKGTQLELVQLMEQGDQVVKSPWSSWQFGINYFSNNGTGRYRGRGDKDKKYIFNGIYTRENWKVKNAMNIAASNGPTGSPITLGNENISSWQNANSDSSGGVTIEKDSSISSGTNGNRSWGLVDLRDLKEPINEVEILAHISPKEVTKQAISLNITEPRVQTLEAPVVNPQVNTPLEPPKIIIPEVEEINITALNINTPEAPSAPGAPSINILIAAPGAPTPPNVEVKPESPKIPVAPNISIVVNAPVINPLTIKNPAQITPPNITSPTVKPVDFTVDPGGDSGQYSSEKHNNHQGWKDSWSDSPINVTELGNRNYVSLTRDVKNSDIPERTVINVTAENNRAMVVDEVNTSDHKVEFHGKINLQKSKNVGIDLQGTHIGNKTNPAYLTVINSGTIKGEAKNGGINNKEQIAFGFNNADGSHNATMTHMVNKGTITLSAPSSAAIQLKPEDPHNWRPNSWDAAPLNIISASVNGNYSRVLMKADNQKDINLNGSGSFGILTVFNKGVPENLFASGVYENLLSERNYGGVRVLPGGEIGRSALSDPKFISGIYNTGNINISGDESIGVGLLQEIQEVKVNGNINIGTNYITQEDDISNLTNKDKNKVELAIGVYAGVPTMPLKPGEKDTLAVDGNENTTSSTIGTEVVELNGTITLGEYATSSIGAFVGDTEIDLNAGKLNGTHTSDRKLKRSGDIMAKNSSVITVGGNKNYGFVVSNSGHSSKFSGAVDDLIYSVDKNNHGIGKNEGKINVTGTESAGFAMLKGGNSENNGSISVKESAANSIGFYGEEDQFTNKGIIEIVSSGKKNKAVVLNGKNGNKIKFINEKSIFVNVSENSNTNLDGHENIGVYAQGNYEFNHKAGAQMKIGSDGIGLYIKDTTGTVNIESSIDLAESKNATTIGVYSDGNAKVNFGTNSSLNIGKGGVGLYSSETSKFNDTFKINTGEKLNVSLGENSTFGLLSGATSTSISLKAFLNNNTSNKINLTSFGKGASLFYVKAGAKAILDENYTITNGNAESTAILVGTEINSKIDIASGKKLETNTHVGLVATNGATAENSGTVESTRETGVGIYTSSATATNSATGTIKMTKEKSVGILGENNSTLKNSKEINLAGKSSAGIYGKDSDITQDNTAEVKINEDSSAGIYALLTSVASSDKTITNDGKIDALDPNKTSSAGIYANLENMATKKLTINNNNKINISQKSSAGIYIKNESNQNKESSMVNNSGLINIDGESSIGIIGEKSKITNIGNGTNGIEVKSSKSAGILTKANSEAINSGRILLEAAISNSTEGLVGISADETSTANNSGSIDIKANYSTGISSAGGKITNSGTINLENKDSVAISANNADVDNVTNGTITVKKENSVGIYSKLNVANDKTVNNGGTISLEGTTGAKKSAAIYALLDNNSTGKLTVNNNGNIKVDQEESVGIFIKNNSSQPNTQSIATNSKTITVSKEGSAAMIAEKSVLFNSSTNTGEGIILTANKTGGIIAKSGSKVENSGNIETKTASPTSATEGLVGISLESSIAENTSTGKITLDTKYSTGMYGANSSTLENKGEIIANKDYVIGMAGKSSTVTNNNKIHLKEANSTGIFGETNSTLKNTGSITAEKSASVGIFSKENSNIAENTGTIEMKENNSAGMYGDKGALKNANTITASGTTSAGMFAKNTNAINEMTIKTSGTTSAGILVEVSEDNITAKGSNDDNGTITIEGNTSAGMYGKLLSGTGVNSKLELINKNTIHINSETSVGMMAQNASSLSRDKISVINKGTIILNTSKTKNIGILADKSTGTNEKAVEVKGKESIGMLAKNGSIISNTGTATITLEEEKGIGMFAENTNTEANNEGSIKVQGKESSGMLAKSDGKIWNKKSIEVIGEKGVGIFVSDAGTGENTSTGTINLKNKNAVGIFAKNNDTNHSALNSGKIVLDTTNESLIGMFAQAESGKQASVKNATGATIEVNTKKSVGIYGENKGVTVTDVDLSNEGTVKVNNESSAGIYSSKATISKVGKIELTNIANGASAVYVSNGGKVITDNADISLGTANQNRVAYYISGAESSLSGNNIGKISGYGVGVYLIGNSSSDIAKLDSSTPELNYTTGTNGGNGIIGLLLKGNTNISAYNKGITVGNTIPANGGDTAKYAIGVYTDKQGTSGALYKFSTKIKTGENGVGIFADKDSFLEYSGELEVGNGTNAGTGIFINKNSAVTLGNAKIKLNGKGGVAAIVSEGAKFDGGTATIDLQGAGVGVYGLKGSTINISNWTFNNNGHQAEEVRTVEGVAHIVADKSLKPRMVLTHVINGETSLESKKTVKAINDGNIEAQENIGLMAEGIKNPTAPTPLTWQNGNFEIVNKGTIDFSNSKKSTAIYVESAKAQNDGVLKIGENSTGIYGIYKNSTRKYKGAPAGHTNKLEIETTTNSKIELGIGSVGMYLVNAEKINNLGGEIKGTGIKNVGIYAVNGQDMKAANNKILTINNKAIINLDDGSVGLYSKGKSDTEKNMVTNTGSITVGKKLNGSPAVAIYVENTKLENNSDVTVGEDGIAFYGKNAEVNINGGNINFQKKGILAYLENSKLVSKIGDLTSTQNTMLYLKNSTAKLDGAGTKVNMTVANNYTGAYIEGVSKLEGIQSIKLGENSNGLFLKDANFTSDAVEITGSEKRVKAILATNSKLVNKSKISLSGDESIGIYSNADNTKSVVNEGDLTLAGKKTLGVFLKDSQSFENKANIEIKDSINKEEPTIGIYTKEGISKIVHTSGNINVGEKSIGIYSTVNADVEMNAGKLIVKDQGIGIYKQSGKGKVNGKLEIASHMATDKNTEPVAVYAVNGTEVEDKASSITIGEKSYGFILNNTDSTKTNIYKSSNTGTVSMGNDSVFLYSNGKAEITNNRTISANNSDHLIAFYIKDQGTFTTNGTIDFSTGKGNIAIYASSSVARNKGRILVGRTDDTDPKTGKVYSDVSKIVYGIGMAADNGGHIINDGEIRVFGNKSIAMYGKGMGTTVENTVNGKIYLDGSKATTTDKIQSMTGVYVDEGATFINRGDIRTTEAYAGKNGKVNTNVSGLVGVAVMNGSTLENHGNIEIDANNSYGVVIRGKRDTNGNIEKYATIKNYGNIKVRGSGTYGISWKDVSESDIRELEKQINSKIISDPSGHEIGQASGTDKDYEGVKITVKDGKPTFSRNGQPVSEKEIAEIEKLIGPNLSLSDIGFYVDTLGRTKPMDIDGGVPRINSQLIVGTEYSEKTNAKQWFVKDEVIKPFLNQIQGRNFKLTSLAGSLTWMATPVLDNHGEIVGIAMAKIPYTSFTDKTENTYNFSDGLEQRYDMNSLSSTEKQIFNKLNGVGKNEQALLVQAFDEMMGHQYANVQQRIQATASILDKELKYLKKEWDTKSKDSNKIKAFGMRGEYKTDTAGVIDYSSHAKGVAYLHEKETVQLGNTT</sequence>
<accession>A0AB73BT64</accession>
<gene>
    <name evidence="3" type="ORF">FUSO3_11920</name>
</gene>
<keyword evidence="2" id="KW-1133">Transmembrane helix</keyword>
<feature type="transmembrane region" description="Helical" evidence="2">
    <location>
        <begin position="21"/>
        <end position="41"/>
    </location>
</feature>
<dbReference type="InterPro" id="IPR006626">
    <property type="entry name" value="PbH1"/>
</dbReference>
<evidence type="ECO:0000313" key="4">
    <source>
        <dbReference type="Proteomes" id="UP000027473"/>
    </source>
</evidence>
<dbReference type="InterPro" id="IPR053787">
    <property type="entry name" value="Autotransptr-assoc_N"/>
</dbReference>
<feature type="region of interest" description="Disordered" evidence="1">
    <location>
        <begin position="355"/>
        <end position="377"/>
    </location>
</feature>
<name>A0AB73BT64_9FUSO</name>
<evidence type="ECO:0000256" key="1">
    <source>
        <dbReference type="SAM" id="MobiDB-lite"/>
    </source>
</evidence>
<dbReference type="EMBL" id="JAAC01000228">
    <property type="protein sequence ID" value="KDE60776.1"/>
    <property type="molecule type" value="Genomic_DNA"/>
</dbReference>
<comment type="caution">
    <text evidence="3">The sequence shown here is derived from an EMBL/GenBank/DDBJ whole genome shotgun (WGS) entry which is preliminary data.</text>
</comment>
<keyword evidence="2" id="KW-0472">Membrane</keyword>
<dbReference type="RefSeq" id="WP_035934282.1">
    <property type="nucleotide sequence ID" value="NZ_JAAC01000228.1"/>
</dbReference>
<proteinExistence type="predicted"/>
<dbReference type="NCBIfam" id="NF033175">
    <property type="entry name" value="fuso_auto_Nterm"/>
    <property type="match status" value="1"/>
</dbReference>
<feature type="non-terminal residue" evidence="3">
    <location>
        <position position="3499"/>
    </location>
</feature>
<reference evidence="3 4" key="1">
    <citation type="submission" date="2014-01" db="EMBL/GenBank/DDBJ databases">
        <title>Comparative genomics of Fusobacterium necrophorum wild isolates.</title>
        <authorList>
            <person name="Kittichotirat W."/>
            <person name="Bumgarner R.E."/>
            <person name="Lawrence P."/>
        </authorList>
    </citation>
    <scope>NUCLEOTIDE SEQUENCE [LARGE SCALE GENOMIC DNA]</scope>
    <source>
        <strain evidence="3 4">BL</strain>
    </source>
</reference>